<name>A0ABS8M4N9_9FLAO</name>
<feature type="chain" id="PRO_5045445037" description="Tetratricopeptide repeat protein" evidence="1">
    <location>
        <begin position="23"/>
        <end position="227"/>
    </location>
</feature>
<evidence type="ECO:0008006" key="4">
    <source>
        <dbReference type="Google" id="ProtNLM"/>
    </source>
</evidence>
<sequence>MKNHLLLYYTTIVSMFSFNCFAQNVSNLYLNQKKIGDSKTNVLAMTDKNYPGKKVAYYHVEEIINVKFGSHKTTYDVTDPELINTNNLGPNNTRTITPKFANAENNTLKLKAAKSRVIEDSSAITTTEIKKKKNVSVYIDVIKTYERMYNKGYRSVDMLKKTGNAYFFNGDMDSAAKSYADLFKMTSDLEPEYYYRFSLSLRSVGENDKANEMLKKFNELSGNTARE</sequence>
<dbReference type="EMBL" id="JAJJMN010000002">
    <property type="protein sequence ID" value="MCC9019779.1"/>
    <property type="molecule type" value="Genomic_DNA"/>
</dbReference>
<dbReference type="SUPFAM" id="SSF48452">
    <property type="entry name" value="TPR-like"/>
    <property type="match status" value="1"/>
</dbReference>
<evidence type="ECO:0000313" key="3">
    <source>
        <dbReference type="Proteomes" id="UP001430700"/>
    </source>
</evidence>
<organism evidence="2 3">
    <name type="scientific">Flavobacterium lipolyticum</name>
    <dbReference type="NCBI Taxonomy" id="2893754"/>
    <lineage>
        <taxon>Bacteria</taxon>
        <taxon>Pseudomonadati</taxon>
        <taxon>Bacteroidota</taxon>
        <taxon>Flavobacteriia</taxon>
        <taxon>Flavobacteriales</taxon>
        <taxon>Flavobacteriaceae</taxon>
        <taxon>Flavobacterium</taxon>
    </lineage>
</organism>
<keyword evidence="3" id="KW-1185">Reference proteome</keyword>
<dbReference type="InterPro" id="IPR011990">
    <property type="entry name" value="TPR-like_helical_dom_sf"/>
</dbReference>
<protein>
    <recommendedName>
        <fullName evidence="4">Tetratricopeptide repeat protein</fullName>
    </recommendedName>
</protein>
<dbReference type="Gene3D" id="1.25.40.10">
    <property type="entry name" value="Tetratricopeptide repeat domain"/>
    <property type="match status" value="1"/>
</dbReference>
<accession>A0ABS8M4N9</accession>
<comment type="caution">
    <text evidence="2">The sequence shown here is derived from an EMBL/GenBank/DDBJ whole genome shotgun (WGS) entry which is preliminary data.</text>
</comment>
<dbReference type="Proteomes" id="UP001430700">
    <property type="component" value="Unassembled WGS sequence"/>
</dbReference>
<gene>
    <name evidence="2" type="ORF">LNQ34_18575</name>
</gene>
<reference evidence="2" key="1">
    <citation type="submission" date="2021-11" db="EMBL/GenBank/DDBJ databases">
        <title>Description of novel Flavobacterium species.</title>
        <authorList>
            <person name="Saticioglu I.B."/>
            <person name="Ay H."/>
            <person name="Altun S."/>
            <person name="Duman M."/>
        </authorList>
    </citation>
    <scope>NUCLEOTIDE SEQUENCE</scope>
    <source>
        <strain evidence="2">F-126</strain>
    </source>
</reference>
<feature type="signal peptide" evidence="1">
    <location>
        <begin position="1"/>
        <end position="22"/>
    </location>
</feature>
<keyword evidence="1" id="KW-0732">Signal</keyword>
<evidence type="ECO:0000256" key="1">
    <source>
        <dbReference type="SAM" id="SignalP"/>
    </source>
</evidence>
<evidence type="ECO:0000313" key="2">
    <source>
        <dbReference type="EMBL" id="MCC9019779.1"/>
    </source>
</evidence>
<dbReference type="RefSeq" id="WP_230000813.1">
    <property type="nucleotide sequence ID" value="NZ_JAJJMN010000002.1"/>
</dbReference>
<proteinExistence type="predicted"/>